<sequence length="127" mass="14785">MGLIYSRLRLLLCRLYKDERALLTFLGSITNSRFILVGPSATIHFRDGRDQTNFEQLGRQSSLKFSRGDQEVSARHKVQPWATLYPMTACCPWLYDDLLKHSRILCLEVSRGENDLMDLMQFLDQKD</sequence>
<organism evidence="1 2">
    <name type="scientific">Araneus ventricosus</name>
    <name type="common">Orbweaver spider</name>
    <name type="synonym">Epeira ventricosa</name>
    <dbReference type="NCBI Taxonomy" id="182803"/>
    <lineage>
        <taxon>Eukaryota</taxon>
        <taxon>Metazoa</taxon>
        <taxon>Ecdysozoa</taxon>
        <taxon>Arthropoda</taxon>
        <taxon>Chelicerata</taxon>
        <taxon>Arachnida</taxon>
        <taxon>Araneae</taxon>
        <taxon>Araneomorphae</taxon>
        <taxon>Entelegynae</taxon>
        <taxon>Araneoidea</taxon>
        <taxon>Araneidae</taxon>
        <taxon>Araneus</taxon>
    </lineage>
</organism>
<comment type="caution">
    <text evidence="1">The sequence shown here is derived from an EMBL/GenBank/DDBJ whole genome shotgun (WGS) entry which is preliminary data.</text>
</comment>
<dbReference type="EMBL" id="BGPR01037453">
    <property type="protein sequence ID" value="GBO13044.1"/>
    <property type="molecule type" value="Genomic_DNA"/>
</dbReference>
<proteinExistence type="predicted"/>
<protein>
    <submittedName>
        <fullName evidence="1">Uncharacterized protein</fullName>
    </submittedName>
</protein>
<evidence type="ECO:0000313" key="1">
    <source>
        <dbReference type="EMBL" id="GBO13044.1"/>
    </source>
</evidence>
<accession>A0A4Y2ULG8</accession>
<reference evidence="1 2" key="1">
    <citation type="journal article" date="2019" name="Sci. Rep.">
        <title>Orb-weaving spider Araneus ventricosus genome elucidates the spidroin gene catalogue.</title>
        <authorList>
            <person name="Kono N."/>
            <person name="Nakamura H."/>
            <person name="Ohtoshi R."/>
            <person name="Moran D.A.P."/>
            <person name="Shinohara A."/>
            <person name="Yoshida Y."/>
            <person name="Fujiwara M."/>
            <person name="Mori M."/>
            <person name="Tomita M."/>
            <person name="Arakawa K."/>
        </authorList>
    </citation>
    <scope>NUCLEOTIDE SEQUENCE [LARGE SCALE GENOMIC DNA]</scope>
</reference>
<evidence type="ECO:0000313" key="2">
    <source>
        <dbReference type="Proteomes" id="UP000499080"/>
    </source>
</evidence>
<dbReference type="AlphaFoldDB" id="A0A4Y2ULG8"/>
<name>A0A4Y2ULG8_ARAVE</name>
<keyword evidence="2" id="KW-1185">Reference proteome</keyword>
<gene>
    <name evidence="1" type="ORF">AVEN_58032_1</name>
</gene>
<dbReference type="Proteomes" id="UP000499080">
    <property type="component" value="Unassembled WGS sequence"/>
</dbReference>